<dbReference type="AlphaFoldDB" id="A0A5D0UJ16"/>
<evidence type="ECO:0000313" key="3">
    <source>
        <dbReference type="Proteomes" id="UP000322634"/>
    </source>
</evidence>
<dbReference type="RefSeq" id="WP_148348747.1">
    <property type="nucleotide sequence ID" value="NZ_JBHSBF010000003.1"/>
</dbReference>
<accession>A0A5D0UJ16</accession>
<dbReference type="CDD" id="cd06170">
    <property type="entry name" value="LuxR_C_like"/>
    <property type="match status" value="1"/>
</dbReference>
<reference evidence="2 3" key="1">
    <citation type="submission" date="2019-08" db="EMBL/GenBank/DDBJ databases">
        <title>Actinomadura sp. nov. CYP1-5 isolated from mountain soil.</title>
        <authorList>
            <person name="Songsumanus A."/>
            <person name="Kuncharoen N."/>
            <person name="Kudo T."/>
            <person name="Yuki M."/>
            <person name="Igarashi Y."/>
            <person name="Tanasupawat S."/>
        </authorList>
    </citation>
    <scope>NUCLEOTIDE SEQUENCE [LARGE SCALE GENOMIC DNA]</scope>
    <source>
        <strain evidence="2 3">GKU157</strain>
    </source>
</reference>
<dbReference type="SUPFAM" id="SSF48452">
    <property type="entry name" value="TPR-like"/>
    <property type="match status" value="1"/>
</dbReference>
<dbReference type="PROSITE" id="PS50043">
    <property type="entry name" value="HTH_LUXR_2"/>
    <property type="match status" value="1"/>
</dbReference>
<dbReference type="Pfam" id="PF00196">
    <property type="entry name" value="GerE"/>
    <property type="match status" value="1"/>
</dbReference>
<dbReference type="GO" id="GO:0006355">
    <property type="term" value="P:regulation of DNA-templated transcription"/>
    <property type="evidence" value="ECO:0007669"/>
    <property type="project" value="InterPro"/>
</dbReference>
<dbReference type="Gene3D" id="1.25.40.10">
    <property type="entry name" value="Tetratricopeptide repeat domain"/>
    <property type="match status" value="1"/>
</dbReference>
<evidence type="ECO:0000259" key="1">
    <source>
        <dbReference type="PROSITE" id="PS50043"/>
    </source>
</evidence>
<gene>
    <name evidence="2" type="ORF">FXF65_06360</name>
</gene>
<dbReference type="InterPro" id="IPR016032">
    <property type="entry name" value="Sig_transdc_resp-reg_C-effctor"/>
</dbReference>
<dbReference type="EMBL" id="VSFF01000002">
    <property type="protein sequence ID" value="TYC17605.1"/>
    <property type="molecule type" value="Genomic_DNA"/>
</dbReference>
<dbReference type="InterPro" id="IPR036388">
    <property type="entry name" value="WH-like_DNA-bd_sf"/>
</dbReference>
<dbReference type="Gene3D" id="3.40.50.300">
    <property type="entry name" value="P-loop containing nucleotide triphosphate hydrolases"/>
    <property type="match status" value="1"/>
</dbReference>
<feature type="domain" description="HTH luxR-type" evidence="1">
    <location>
        <begin position="7"/>
        <end position="72"/>
    </location>
</feature>
<dbReference type="PANTHER" id="PTHR47691:SF3">
    <property type="entry name" value="HTH-TYPE TRANSCRIPTIONAL REGULATOR RV0890C-RELATED"/>
    <property type="match status" value="1"/>
</dbReference>
<dbReference type="GO" id="GO:0003677">
    <property type="term" value="F:DNA binding"/>
    <property type="evidence" value="ECO:0007669"/>
    <property type="project" value="InterPro"/>
</dbReference>
<dbReference type="PRINTS" id="PR00038">
    <property type="entry name" value="HTHLUXR"/>
</dbReference>
<protein>
    <recommendedName>
        <fullName evidence="1">HTH luxR-type domain-containing protein</fullName>
    </recommendedName>
</protein>
<dbReference type="PANTHER" id="PTHR47691">
    <property type="entry name" value="REGULATOR-RELATED"/>
    <property type="match status" value="1"/>
</dbReference>
<proteinExistence type="predicted"/>
<evidence type="ECO:0000313" key="2">
    <source>
        <dbReference type="EMBL" id="TYC17605.1"/>
    </source>
</evidence>
<dbReference type="InterPro" id="IPR011990">
    <property type="entry name" value="TPR-like_helical_dom_sf"/>
</dbReference>
<dbReference type="OrthoDB" id="3755432at2"/>
<name>A0A5D0UJ16_9ACTN</name>
<organism evidence="2 3">
    <name type="scientific">Actinomadura syzygii</name>
    <dbReference type="NCBI Taxonomy" id="1427538"/>
    <lineage>
        <taxon>Bacteria</taxon>
        <taxon>Bacillati</taxon>
        <taxon>Actinomycetota</taxon>
        <taxon>Actinomycetes</taxon>
        <taxon>Streptosporangiales</taxon>
        <taxon>Thermomonosporaceae</taxon>
        <taxon>Actinomadura</taxon>
    </lineage>
</organism>
<comment type="caution">
    <text evidence="2">The sequence shown here is derived from an EMBL/GenBank/DDBJ whole genome shotgun (WGS) entry which is preliminary data.</text>
</comment>
<dbReference type="Proteomes" id="UP000322634">
    <property type="component" value="Unassembled WGS sequence"/>
</dbReference>
<dbReference type="SUPFAM" id="SSF46894">
    <property type="entry name" value="C-terminal effector domain of the bipartite response regulators"/>
    <property type="match status" value="1"/>
</dbReference>
<dbReference type="InterPro" id="IPR000792">
    <property type="entry name" value="Tscrpt_reg_LuxR_C"/>
</dbReference>
<dbReference type="SUPFAM" id="SSF52540">
    <property type="entry name" value="P-loop containing nucleoside triphosphate hydrolases"/>
    <property type="match status" value="1"/>
</dbReference>
<dbReference type="InterPro" id="IPR027417">
    <property type="entry name" value="P-loop_NTPase"/>
</dbReference>
<sequence>MSGAMPGELRDAGVTRREAEVFWLVGDRLGNREIADRLRLSERTVESHVSALLRKFGAGTRKALVERAGRLRLRDRALPLPLSSFVGRERELGELAGLVAKHRLVTLTGPAGIGKTRVALHLAHTTTALPRAVLVDLASVPPGHAVERSFADALGVEGGGRGIGPLIRAAVRARPYWLVVDNCEHVTAPTAALVAGLLAEAGELRVLATGHGPLGVAGEVVYEVPPLSSGAADDDADAVLAAPAVRLFLDRATAAAPGFTGTRADAARIAQICRGLDGLPLAIELAAARIRAFTPAELLDRLDDRFALLTGGARPGRHRTLEEALRWSHDLLDADERLLLERCSVFPHEFDYDTALKVLAWPPLTEDDLARVFPRLLDRSLVALRRRGDTTRYRLLDSVRRFARRGLAERGEDAEARDRHARHHLEHAVALVPDLRGRDQHAALRWFDHRWTDLRTAVRRTLDAGDTAAAWRFLAGIGTGWEVLGARGELFDWLDALLDRPLPDGAAGARAAVACCVLFCYQDTGRAREFASLASARAADGEDRALADLVLGWTAIHGSDRDAAAEHLERAVAGFARLGDEWHRALLLSLLGLNASDTRTSVDLQSAAADLFGRLGDHVKRANCLNHMAHTVIQDGARLDEARAWLDEAAELALRAGNEHERLHAELHRTSLARHRADHAAAEAGFTELLPDFLRIGDLRCATRCHFGLGLTAAATGDHARARTLLRAGAATGLATRDQRLIGTGLRLLAGTEHALGRPVRAAELLAAAPDPAPDDPLLAALRTELGEAAFAAATATGRRTPVPRLLEALS</sequence>
<keyword evidence="3" id="KW-1185">Reference proteome</keyword>
<dbReference type="SMART" id="SM00421">
    <property type="entry name" value="HTH_LUXR"/>
    <property type="match status" value="1"/>
</dbReference>
<dbReference type="Gene3D" id="1.10.10.10">
    <property type="entry name" value="Winged helix-like DNA-binding domain superfamily/Winged helix DNA-binding domain"/>
    <property type="match status" value="2"/>
</dbReference>